<proteinExistence type="predicted"/>
<keyword evidence="2" id="KW-1185">Reference proteome</keyword>
<accession>A0A4S8QKC7</accession>
<dbReference type="AlphaFoldDB" id="A0A4S8QKC7"/>
<dbReference type="EMBL" id="PQXL01000492">
    <property type="protein sequence ID" value="THV45407.1"/>
    <property type="molecule type" value="Genomic_DNA"/>
</dbReference>
<comment type="caution">
    <text evidence="1">The sequence shown here is derived from an EMBL/GenBank/DDBJ whole genome shotgun (WGS) entry which is preliminary data.</text>
</comment>
<organism evidence="1 2">
    <name type="scientific">Botrytis galanthina</name>
    <dbReference type="NCBI Taxonomy" id="278940"/>
    <lineage>
        <taxon>Eukaryota</taxon>
        <taxon>Fungi</taxon>
        <taxon>Dikarya</taxon>
        <taxon>Ascomycota</taxon>
        <taxon>Pezizomycotina</taxon>
        <taxon>Leotiomycetes</taxon>
        <taxon>Helotiales</taxon>
        <taxon>Sclerotiniaceae</taxon>
        <taxon>Botrytis</taxon>
    </lineage>
</organism>
<protein>
    <submittedName>
        <fullName evidence="1">Uncharacterized protein</fullName>
    </submittedName>
</protein>
<gene>
    <name evidence="1" type="ORF">BGAL_0493g00080</name>
</gene>
<evidence type="ECO:0000313" key="2">
    <source>
        <dbReference type="Proteomes" id="UP000308671"/>
    </source>
</evidence>
<sequence>MEDIDNGYQVTWQQYLEDMTMIEYRRHVMDDNCTATPENISYPNQNTITLKSTAPAILFVSLSIPYTLSTD</sequence>
<name>A0A4S8QKC7_9HELO</name>
<evidence type="ECO:0000313" key="1">
    <source>
        <dbReference type="EMBL" id="THV45407.1"/>
    </source>
</evidence>
<reference evidence="1 2" key="1">
    <citation type="submission" date="2017-12" db="EMBL/GenBank/DDBJ databases">
        <title>Comparative genomics of Botrytis spp.</title>
        <authorList>
            <person name="Valero-Jimenez C.A."/>
            <person name="Tapia P."/>
            <person name="Veloso J."/>
            <person name="Silva-Moreno E."/>
            <person name="Staats M."/>
            <person name="Valdes J.H."/>
            <person name="Van Kan J.A.L."/>
        </authorList>
    </citation>
    <scope>NUCLEOTIDE SEQUENCE [LARGE SCALE GENOMIC DNA]</scope>
    <source>
        <strain evidence="1 2">MUCL435</strain>
    </source>
</reference>
<dbReference type="Proteomes" id="UP000308671">
    <property type="component" value="Unassembled WGS sequence"/>
</dbReference>